<feature type="transmembrane region" description="Helical" evidence="19">
    <location>
        <begin position="107"/>
        <end position="129"/>
    </location>
</feature>
<comment type="caution">
    <text evidence="20">The sequence shown here is derived from an EMBL/GenBank/DDBJ whole genome shotgun (WGS) entry which is preliminary data.</text>
</comment>
<dbReference type="AlphaFoldDB" id="A0A5R9GVF7"/>
<keyword evidence="10 19" id="KW-0812">Transmembrane</keyword>
<feature type="transmembrane region" description="Helical" evidence="19">
    <location>
        <begin position="30"/>
        <end position="51"/>
    </location>
</feature>
<dbReference type="GO" id="GO:0005886">
    <property type="term" value="C:plasma membrane"/>
    <property type="evidence" value="ECO:0007669"/>
    <property type="project" value="UniProtKB-SubCell"/>
</dbReference>
<keyword evidence="7 19" id="KW-1003">Cell membrane</keyword>
<gene>
    <name evidence="19 20" type="primary">cobS</name>
    <name evidence="20" type="ORF">FEF65_03370</name>
</gene>
<evidence type="ECO:0000256" key="16">
    <source>
        <dbReference type="ARBA" id="ARBA00032853"/>
    </source>
</evidence>
<evidence type="ECO:0000256" key="19">
    <source>
        <dbReference type="HAMAP-Rule" id="MF_00719"/>
    </source>
</evidence>
<evidence type="ECO:0000256" key="7">
    <source>
        <dbReference type="ARBA" id="ARBA00022475"/>
    </source>
</evidence>
<evidence type="ECO:0000256" key="12">
    <source>
        <dbReference type="ARBA" id="ARBA00022989"/>
    </source>
</evidence>
<evidence type="ECO:0000256" key="6">
    <source>
        <dbReference type="ARBA" id="ARBA00015850"/>
    </source>
</evidence>
<comment type="catalytic activity">
    <reaction evidence="18 19">
        <text>alpha-ribazole 5'-phosphate + adenosylcob(III)inamide-GDP = adenosylcob(III)alamin 5'-phosphate + GMP + H(+)</text>
        <dbReference type="Rhea" id="RHEA:23560"/>
        <dbReference type="ChEBI" id="CHEBI:15378"/>
        <dbReference type="ChEBI" id="CHEBI:57918"/>
        <dbReference type="ChEBI" id="CHEBI:58115"/>
        <dbReference type="ChEBI" id="CHEBI:60487"/>
        <dbReference type="ChEBI" id="CHEBI:60493"/>
        <dbReference type="EC" id="2.7.8.26"/>
    </reaction>
</comment>
<evidence type="ECO:0000256" key="3">
    <source>
        <dbReference type="ARBA" id="ARBA00004663"/>
    </source>
</evidence>
<accession>A0A5R9GVF7</accession>
<dbReference type="GO" id="GO:0008818">
    <property type="term" value="F:cobalamin 5'-phosphate synthase activity"/>
    <property type="evidence" value="ECO:0007669"/>
    <property type="project" value="UniProtKB-UniRule"/>
</dbReference>
<keyword evidence="21" id="KW-1185">Reference proteome</keyword>
<evidence type="ECO:0000256" key="9">
    <source>
        <dbReference type="ARBA" id="ARBA00022679"/>
    </source>
</evidence>
<protein>
    <recommendedName>
        <fullName evidence="6 19">Adenosylcobinamide-GDP ribazoletransferase</fullName>
        <ecNumber evidence="5 19">2.7.8.26</ecNumber>
    </recommendedName>
    <alternativeName>
        <fullName evidence="16 19">Cobalamin synthase</fullName>
    </alternativeName>
    <alternativeName>
        <fullName evidence="15 19">Cobalamin-5'-phosphate synthase</fullName>
    </alternativeName>
</protein>
<dbReference type="PANTHER" id="PTHR34148:SF1">
    <property type="entry name" value="ADENOSYLCOBINAMIDE-GDP RIBAZOLETRANSFERASE"/>
    <property type="match status" value="1"/>
</dbReference>
<comment type="pathway">
    <text evidence="3 19">Cofactor biosynthesis; adenosylcobalamin biosynthesis; adenosylcobalamin from cob(II)yrinate a,c-diamide: step 7/7.</text>
</comment>
<proteinExistence type="inferred from homology"/>
<evidence type="ECO:0000256" key="11">
    <source>
        <dbReference type="ARBA" id="ARBA00022842"/>
    </source>
</evidence>
<comment type="catalytic activity">
    <reaction evidence="17 19">
        <text>alpha-ribazole + adenosylcob(III)inamide-GDP = adenosylcob(III)alamin + GMP + H(+)</text>
        <dbReference type="Rhea" id="RHEA:16049"/>
        <dbReference type="ChEBI" id="CHEBI:10329"/>
        <dbReference type="ChEBI" id="CHEBI:15378"/>
        <dbReference type="ChEBI" id="CHEBI:18408"/>
        <dbReference type="ChEBI" id="CHEBI:58115"/>
        <dbReference type="ChEBI" id="CHEBI:60487"/>
        <dbReference type="EC" id="2.7.8.26"/>
    </reaction>
</comment>
<keyword evidence="13 19" id="KW-0472">Membrane</keyword>
<dbReference type="EC" id="2.7.8.26" evidence="5 19"/>
<dbReference type="EMBL" id="VBRY01000002">
    <property type="protein sequence ID" value="TLS68749.1"/>
    <property type="molecule type" value="Genomic_DNA"/>
</dbReference>
<evidence type="ECO:0000256" key="2">
    <source>
        <dbReference type="ARBA" id="ARBA00004651"/>
    </source>
</evidence>
<evidence type="ECO:0000256" key="5">
    <source>
        <dbReference type="ARBA" id="ARBA00013200"/>
    </source>
</evidence>
<evidence type="ECO:0000256" key="4">
    <source>
        <dbReference type="ARBA" id="ARBA00010561"/>
    </source>
</evidence>
<evidence type="ECO:0000256" key="8">
    <source>
        <dbReference type="ARBA" id="ARBA00022573"/>
    </source>
</evidence>
<dbReference type="PANTHER" id="PTHR34148">
    <property type="entry name" value="ADENOSYLCOBINAMIDE-GDP RIBAZOLETRANSFERASE"/>
    <property type="match status" value="1"/>
</dbReference>
<evidence type="ECO:0000313" key="20">
    <source>
        <dbReference type="EMBL" id="TLS68749.1"/>
    </source>
</evidence>
<dbReference type="GO" id="GO:0051073">
    <property type="term" value="F:adenosylcobinamide-GDP ribazoletransferase activity"/>
    <property type="evidence" value="ECO:0007669"/>
    <property type="project" value="UniProtKB-UniRule"/>
</dbReference>
<keyword evidence="11 19" id="KW-0460">Magnesium</keyword>
<evidence type="ECO:0000256" key="14">
    <source>
        <dbReference type="ARBA" id="ARBA00025228"/>
    </source>
</evidence>
<evidence type="ECO:0000313" key="21">
    <source>
        <dbReference type="Proteomes" id="UP000306585"/>
    </source>
</evidence>
<dbReference type="HAMAP" id="MF_00719">
    <property type="entry name" value="CobS"/>
    <property type="match status" value="1"/>
</dbReference>
<dbReference type="UniPathway" id="UPA00148">
    <property type="reaction ID" value="UER00238"/>
</dbReference>
<feature type="transmembrane region" description="Helical" evidence="19">
    <location>
        <begin position="136"/>
        <end position="154"/>
    </location>
</feature>
<dbReference type="RefSeq" id="WP_138238368.1">
    <property type="nucleotide sequence ID" value="NZ_VBRY01000002.1"/>
</dbReference>
<comment type="function">
    <text evidence="14 19">Joins adenosylcobinamide-GDP and alpha-ribazole to generate adenosylcobalamin (Ado-cobalamin). Also synthesizes adenosylcobalamin 5'-phosphate from adenosylcobinamide-GDP and alpha-ribazole 5'-phosphate.</text>
</comment>
<comment type="subcellular location">
    <subcellularLocation>
        <location evidence="2 19">Cell membrane</location>
        <topology evidence="2 19">Multi-pass membrane protein</topology>
    </subcellularLocation>
</comment>
<keyword evidence="8 19" id="KW-0169">Cobalamin biosynthesis</keyword>
<name>A0A5R9GVF7_9PROT</name>
<evidence type="ECO:0000256" key="15">
    <source>
        <dbReference type="ARBA" id="ARBA00032605"/>
    </source>
</evidence>
<evidence type="ECO:0000256" key="17">
    <source>
        <dbReference type="ARBA" id="ARBA00048623"/>
    </source>
</evidence>
<evidence type="ECO:0000256" key="1">
    <source>
        <dbReference type="ARBA" id="ARBA00001946"/>
    </source>
</evidence>
<dbReference type="InterPro" id="IPR003805">
    <property type="entry name" value="CobS"/>
</dbReference>
<keyword evidence="12 19" id="KW-1133">Transmembrane helix</keyword>
<feature type="transmembrane region" description="Helical" evidence="19">
    <location>
        <begin position="180"/>
        <end position="207"/>
    </location>
</feature>
<keyword evidence="9 19" id="KW-0808">Transferase</keyword>
<dbReference type="Pfam" id="PF02654">
    <property type="entry name" value="CobS"/>
    <property type="match status" value="1"/>
</dbReference>
<evidence type="ECO:0000256" key="18">
    <source>
        <dbReference type="ARBA" id="ARBA00049504"/>
    </source>
</evidence>
<comment type="cofactor">
    <cofactor evidence="1 19">
        <name>Mg(2+)</name>
        <dbReference type="ChEBI" id="CHEBI:18420"/>
    </cofactor>
</comment>
<organism evidence="20 21">
    <name type="scientific">Mariprofundus erugo</name>
    <dbReference type="NCBI Taxonomy" id="2528639"/>
    <lineage>
        <taxon>Bacteria</taxon>
        <taxon>Pseudomonadati</taxon>
        <taxon>Pseudomonadota</taxon>
        <taxon>Candidatius Mariprofundia</taxon>
        <taxon>Mariprofundales</taxon>
        <taxon>Mariprofundaceae</taxon>
        <taxon>Mariprofundus</taxon>
    </lineage>
</organism>
<sequence length="241" mass="25810">MRGVILAFQFLTRLPTPQLADFKKEELSSSAVWFPVVGLCIGLFIIGIASIGLHANPLMAALLAVLLWIAITGGLHLDGAADLADGLGAAHRDPERLLAVMKDPHTGAFGVMAIVSILLTKLIAVAWLLESPAANLWALLLIPAWARLGAIYWSQTLNPLAPGSGETFVWQVNANIYRGWGAALFFLSLVAVSLLFALIALCSLLLWRSYLQRRLGGMSGDCLGAGIEYCECMMLLGLGLL</sequence>
<dbReference type="NCBIfam" id="TIGR00317">
    <property type="entry name" value="cobS"/>
    <property type="match status" value="1"/>
</dbReference>
<evidence type="ECO:0000256" key="13">
    <source>
        <dbReference type="ARBA" id="ARBA00023136"/>
    </source>
</evidence>
<feature type="transmembrane region" description="Helical" evidence="19">
    <location>
        <begin position="58"/>
        <end position="77"/>
    </location>
</feature>
<reference evidence="20 21" key="1">
    <citation type="journal article" date="2019" name="Appl. Environ. Microbiol.">
        <title>Environmental Evidence and Genomic Insight of Iron-oxidizing Bacteria Preference Towards More Corrosion Resistant Stainless Steel at Higher Salinities.</title>
        <authorList>
            <person name="Garrison C.E."/>
            <person name="Price K.A."/>
            <person name="Field E.K."/>
        </authorList>
    </citation>
    <scope>NUCLEOTIDE SEQUENCE [LARGE SCALE GENOMIC DNA]</scope>
    <source>
        <strain evidence="20 21">P3</strain>
    </source>
</reference>
<evidence type="ECO:0000256" key="10">
    <source>
        <dbReference type="ARBA" id="ARBA00022692"/>
    </source>
</evidence>
<dbReference type="Proteomes" id="UP000306585">
    <property type="component" value="Unassembled WGS sequence"/>
</dbReference>
<dbReference type="GO" id="GO:0009236">
    <property type="term" value="P:cobalamin biosynthetic process"/>
    <property type="evidence" value="ECO:0007669"/>
    <property type="project" value="UniProtKB-UniRule"/>
</dbReference>
<comment type="similarity">
    <text evidence="4 19">Belongs to the CobS family.</text>
</comment>